<evidence type="ECO:0000259" key="2">
    <source>
        <dbReference type="PROSITE" id="PS51376"/>
    </source>
</evidence>
<dbReference type="Pfam" id="PF18567">
    <property type="entry name" value="TIR_3"/>
    <property type="match status" value="1"/>
</dbReference>
<dbReference type="OrthoDB" id="8192811at2759"/>
<dbReference type="PROSITE" id="PS51376">
    <property type="entry name" value="DBB"/>
    <property type="match status" value="1"/>
</dbReference>
<evidence type="ECO:0000313" key="3">
    <source>
        <dbReference type="Proteomes" id="UP000515152"/>
    </source>
</evidence>
<dbReference type="RefSeq" id="XP_042566470.1">
    <property type="nucleotide sequence ID" value="XM_042710536.1"/>
</dbReference>
<dbReference type="PANTHER" id="PTHR16267">
    <property type="entry name" value="BANK1/PIK3AP1 FAMILY MEMBER"/>
    <property type="match status" value="1"/>
</dbReference>
<reference evidence="4" key="1">
    <citation type="submission" date="2025-08" db="UniProtKB">
        <authorList>
            <consortium name="RefSeq"/>
        </authorList>
    </citation>
    <scope>IDENTIFICATION</scope>
</reference>
<accession>A0A8M1KUX4</accession>
<dbReference type="GO" id="GO:1990782">
    <property type="term" value="F:protein tyrosine kinase binding"/>
    <property type="evidence" value="ECO:0007669"/>
    <property type="project" value="TreeGrafter"/>
</dbReference>
<organism evidence="3 4">
    <name type="scientific">Clupea harengus</name>
    <name type="common">Atlantic herring</name>
    <dbReference type="NCBI Taxonomy" id="7950"/>
    <lineage>
        <taxon>Eukaryota</taxon>
        <taxon>Metazoa</taxon>
        <taxon>Chordata</taxon>
        <taxon>Craniata</taxon>
        <taxon>Vertebrata</taxon>
        <taxon>Euteleostomi</taxon>
        <taxon>Actinopterygii</taxon>
        <taxon>Neopterygii</taxon>
        <taxon>Teleostei</taxon>
        <taxon>Clupei</taxon>
        <taxon>Clupeiformes</taxon>
        <taxon>Clupeoidei</taxon>
        <taxon>Clupeidae</taxon>
        <taxon>Clupea</taxon>
    </lineage>
</organism>
<evidence type="ECO:0000256" key="1">
    <source>
        <dbReference type="ARBA" id="ARBA00022553"/>
    </source>
</evidence>
<dbReference type="KEGG" id="char:122133765"/>
<name>A0A8M1KUX4_CLUHA</name>
<dbReference type="GO" id="GO:0005102">
    <property type="term" value="F:signaling receptor binding"/>
    <property type="evidence" value="ECO:0007669"/>
    <property type="project" value="TreeGrafter"/>
</dbReference>
<dbReference type="GO" id="GO:0042113">
    <property type="term" value="P:B cell activation"/>
    <property type="evidence" value="ECO:0007669"/>
    <property type="project" value="TreeGrafter"/>
</dbReference>
<dbReference type="InterPro" id="IPR017893">
    <property type="entry name" value="DBB_domain"/>
</dbReference>
<dbReference type="AlphaFoldDB" id="A0A8M1KUX4"/>
<dbReference type="PANTHER" id="PTHR16267:SF13">
    <property type="entry name" value="B-CELL SCAFFOLD PROTEIN WITH ANKYRIN REPEATS"/>
    <property type="match status" value="1"/>
</dbReference>
<dbReference type="InterPro" id="IPR052446">
    <property type="entry name" value="B-cell_PI3K-Signaling_Adptrs"/>
</dbReference>
<dbReference type="SMART" id="SM01282">
    <property type="entry name" value="DBB"/>
    <property type="match status" value="1"/>
</dbReference>
<dbReference type="GO" id="GO:0050869">
    <property type="term" value="P:negative regulation of B cell activation"/>
    <property type="evidence" value="ECO:0007669"/>
    <property type="project" value="TreeGrafter"/>
</dbReference>
<keyword evidence="3" id="KW-1185">Reference proteome</keyword>
<dbReference type="GeneID" id="122133765"/>
<dbReference type="GO" id="GO:0051898">
    <property type="term" value="P:negative regulation of phosphatidylinositol 3-kinase/protein kinase B signal transduction"/>
    <property type="evidence" value="ECO:0007669"/>
    <property type="project" value="TreeGrafter"/>
</dbReference>
<proteinExistence type="predicted"/>
<dbReference type="InterPro" id="IPR041340">
    <property type="entry name" value="PIK3AP1_TIR"/>
</dbReference>
<gene>
    <name evidence="4" type="primary">LOC122133765</name>
</gene>
<protein>
    <submittedName>
        <fullName evidence="4">B-cell scaffold protein with ankyrin repeats-like</fullName>
    </submittedName>
</protein>
<evidence type="ECO:0000313" key="4">
    <source>
        <dbReference type="RefSeq" id="XP_042566470.1"/>
    </source>
</evidence>
<feature type="domain" description="DBB" evidence="2">
    <location>
        <begin position="108"/>
        <end position="212"/>
    </location>
</feature>
<dbReference type="Proteomes" id="UP000515152">
    <property type="component" value="Chromosome 18"/>
</dbReference>
<dbReference type="Pfam" id="PF14545">
    <property type="entry name" value="DBB"/>
    <property type="match status" value="1"/>
</dbReference>
<keyword evidence="1" id="KW-0597">Phosphoprotein</keyword>
<sequence>MLEGLCPLRRFFLARVLRPPEQVVVLLCGVPSLAPFLEQVPLQGDPYLQISSEQEAHEYTATVADIVRKGAQATPMEPVSRRASGPEVRLEKKLSAGAVAAVKARLLVVPSRVPCEGPGEVYLLLQEPLSSSEAEVEFTAGKHRVRVPSTSWSENTLSVNAPDLPAGSVSVTLYCGGVVKGKAHLQYFSTMGEVARLLTNAAHPVDFMCQVF</sequence>